<reference evidence="3" key="1">
    <citation type="journal article" date="2012" name="PLoS Genet.">
        <title>The genomes of the fungal plant pathogens Cladosporium fulvum and Dothistroma septosporum reveal adaptation to different hosts and lifestyles but also signatures of common ancestry.</title>
        <authorList>
            <person name="de Wit P.J.G.M."/>
            <person name="van der Burgt A."/>
            <person name="Oekmen B."/>
            <person name="Stergiopoulos I."/>
            <person name="Abd-Elsalam K.A."/>
            <person name="Aerts A.L."/>
            <person name="Bahkali A.H."/>
            <person name="Beenen H.G."/>
            <person name="Chettri P."/>
            <person name="Cox M.P."/>
            <person name="Datema E."/>
            <person name="de Vries R.P."/>
            <person name="Dhillon B."/>
            <person name="Ganley A.R."/>
            <person name="Griffiths S.A."/>
            <person name="Guo Y."/>
            <person name="Hamelin R.C."/>
            <person name="Henrissat B."/>
            <person name="Kabir M.S."/>
            <person name="Jashni M.K."/>
            <person name="Kema G."/>
            <person name="Klaubauf S."/>
            <person name="Lapidus A."/>
            <person name="Levasseur A."/>
            <person name="Lindquist E."/>
            <person name="Mehrabi R."/>
            <person name="Ohm R.A."/>
            <person name="Owen T.J."/>
            <person name="Salamov A."/>
            <person name="Schwelm A."/>
            <person name="Schijlen E."/>
            <person name="Sun H."/>
            <person name="van den Burg H.A."/>
            <person name="van Ham R.C.H.J."/>
            <person name="Zhang S."/>
            <person name="Goodwin S.B."/>
            <person name="Grigoriev I.V."/>
            <person name="Collemare J."/>
            <person name="Bradshaw R.E."/>
        </authorList>
    </citation>
    <scope>NUCLEOTIDE SEQUENCE [LARGE SCALE GENOMIC DNA]</scope>
    <source>
        <strain evidence="3">NZE10 / CBS 128990</strain>
    </source>
</reference>
<name>N1PWN2_DOTSN</name>
<feature type="non-terminal residue" evidence="2">
    <location>
        <position position="1"/>
    </location>
</feature>
<keyword evidence="3" id="KW-1185">Reference proteome</keyword>
<sequence>KVGDSGADQPDRDLSLRYLQSQPISLPPSLPTYARSHVPETLSLWSPNLYHEQADFPISNDLLETVEAVLVEDGKVVASFLRCYHAILLRVHRVEVDLSFLEQYSETIVSLYAHAKFDRQPLSKGPTHPDACPNASGSRTKPAILQDARRSTIQRSCLGQERAYRCCTEPGDPSHRRSPHS</sequence>
<dbReference type="AlphaFoldDB" id="N1PWN2"/>
<dbReference type="HOGENOM" id="CLU_1492509_0_0_1"/>
<evidence type="ECO:0000256" key="1">
    <source>
        <dbReference type="SAM" id="MobiDB-lite"/>
    </source>
</evidence>
<dbReference type="EMBL" id="KB446537">
    <property type="protein sequence ID" value="EME46815.1"/>
    <property type="molecule type" value="Genomic_DNA"/>
</dbReference>
<organism evidence="2 3">
    <name type="scientific">Dothistroma septosporum (strain NZE10 / CBS 128990)</name>
    <name type="common">Red band needle blight fungus</name>
    <name type="synonym">Mycosphaerella pini</name>
    <dbReference type="NCBI Taxonomy" id="675120"/>
    <lineage>
        <taxon>Eukaryota</taxon>
        <taxon>Fungi</taxon>
        <taxon>Dikarya</taxon>
        <taxon>Ascomycota</taxon>
        <taxon>Pezizomycotina</taxon>
        <taxon>Dothideomycetes</taxon>
        <taxon>Dothideomycetidae</taxon>
        <taxon>Mycosphaerellales</taxon>
        <taxon>Mycosphaerellaceae</taxon>
        <taxon>Dothistroma</taxon>
    </lineage>
</organism>
<reference evidence="2 3" key="2">
    <citation type="journal article" date="2012" name="PLoS Pathog.">
        <title>Diverse lifestyles and strategies of plant pathogenesis encoded in the genomes of eighteen Dothideomycetes fungi.</title>
        <authorList>
            <person name="Ohm R.A."/>
            <person name="Feau N."/>
            <person name="Henrissat B."/>
            <person name="Schoch C.L."/>
            <person name="Horwitz B.A."/>
            <person name="Barry K.W."/>
            <person name="Condon B.J."/>
            <person name="Copeland A.C."/>
            <person name="Dhillon B."/>
            <person name="Glaser F."/>
            <person name="Hesse C.N."/>
            <person name="Kosti I."/>
            <person name="LaButti K."/>
            <person name="Lindquist E.A."/>
            <person name="Lucas S."/>
            <person name="Salamov A.A."/>
            <person name="Bradshaw R.E."/>
            <person name="Ciuffetti L."/>
            <person name="Hamelin R.C."/>
            <person name="Kema G.H.J."/>
            <person name="Lawrence C."/>
            <person name="Scott J.A."/>
            <person name="Spatafora J.W."/>
            <person name="Turgeon B.G."/>
            <person name="de Wit P.J.G.M."/>
            <person name="Zhong S."/>
            <person name="Goodwin S.B."/>
            <person name="Grigoriev I.V."/>
        </authorList>
    </citation>
    <scope>NUCLEOTIDE SEQUENCE [LARGE SCALE GENOMIC DNA]</scope>
    <source>
        <strain evidence="3">NZE10 / CBS 128990</strain>
    </source>
</reference>
<dbReference type="Proteomes" id="UP000016933">
    <property type="component" value="Unassembled WGS sequence"/>
</dbReference>
<evidence type="ECO:0000313" key="3">
    <source>
        <dbReference type="Proteomes" id="UP000016933"/>
    </source>
</evidence>
<feature type="region of interest" description="Disordered" evidence="1">
    <location>
        <begin position="120"/>
        <end position="145"/>
    </location>
</feature>
<accession>N1PWN2</accession>
<protein>
    <submittedName>
        <fullName evidence="2">Uncharacterized protein</fullName>
    </submittedName>
</protein>
<gene>
    <name evidence="2" type="ORF">DOTSEDRAFT_70700</name>
</gene>
<proteinExistence type="predicted"/>
<evidence type="ECO:0000313" key="2">
    <source>
        <dbReference type="EMBL" id="EME46815.1"/>
    </source>
</evidence>